<organism evidence="2 3">
    <name type="scientific">Stephanodiscus triporus</name>
    <dbReference type="NCBI Taxonomy" id="2934178"/>
    <lineage>
        <taxon>Eukaryota</taxon>
        <taxon>Sar</taxon>
        <taxon>Stramenopiles</taxon>
        <taxon>Ochrophyta</taxon>
        <taxon>Bacillariophyta</taxon>
        <taxon>Coscinodiscophyceae</taxon>
        <taxon>Thalassiosirophycidae</taxon>
        <taxon>Stephanodiscales</taxon>
        <taxon>Stephanodiscaceae</taxon>
        <taxon>Stephanodiscus</taxon>
    </lineage>
</organism>
<evidence type="ECO:0000313" key="3">
    <source>
        <dbReference type="Proteomes" id="UP001530315"/>
    </source>
</evidence>
<comment type="caution">
    <text evidence="2">The sequence shown here is derived from an EMBL/GenBank/DDBJ whole genome shotgun (WGS) entry which is preliminary data.</text>
</comment>
<evidence type="ECO:0008006" key="4">
    <source>
        <dbReference type="Google" id="ProtNLM"/>
    </source>
</evidence>
<feature type="region of interest" description="Disordered" evidence="1">
    <location>
        <begin position="126"/>
        <end position="171"/>
    </location>
</feature>
<protein>
    <recommendedName>
        <fullName evidence="4">Rab3 GTPase-activating protein catalytic subunit</fullName>
    </recommendedName>
</protein>
<evidence type="ECO:0000256" key="1">
    <source>
        <dbReference type="SAM" id="MobiDB-lite"/>
    </source>
</evidence>
<proteinExistence type="predicted"/>
<feature type="compositionally biased region" description="Acidic residues" evidence="1">
    <location>
        <begin position="142"/>
        <end position="151"/>
    </location>
</feature>
<sequence>MDVTMLSETAIGKCVSEAVRYGNPEDNPENGEDAPSVAVAVAEEERPSGRRPVPSLLRLAMLAVTSELEGFPPGSLGALSESHWEGVIRCRVALQGGGRRGNRPHNLPTVSEKDLVAIEHHPNNVHLSESKKKGGIHLDGENYTEDDDDNEMEKKLKSDSPFDEEETPDGIPLETAIGKCVSETIRVLKKLMRHIERGDRSDGDMEELLWGYPRFLKPVDWGQDGHFDVRNSLALSADCPRSKGGAEEPPVTPLVLLQQILQDWKDMASENYTKTEWTSKDMADRYDEMSGRTLDDGDADKDDVDVDKDTIVICCPLRESFEFGGEEWTSKDMADRYNEMSGGTLNDVDTDKDDVDVDEDTIVVCCPPPTWTSSSRCAVAIGAFPPLAWGGGAGRRGTIDVGRRSSTAQSPRARDAMMGGGNDRRRGGDVKQGEESQQQYKGIQGHVGPCHVVGRLVSTGGIISFAACYHLTMGTCVIMQEVCLHCCHH</sequence>
<keyword evidence="3" id="KW-1185">Reference proteome</keyword>
<gene>
    <name evidence="2" type="ORF">ACHAW5_011067</name>
</gene>
<dbReference type="Proteomes" id="UP001530315">
    <property type="component" value="Unassembled WGS sequence"/>
</dbReference>
<feature type="region of interest" description="Disordered" evidence="1">
    <location>
        <begin position="395"/>
        <end position="438"/>
    </location>
</feature>
<reference evidence="2 3" key="1">
    <citation type="submission" date="2024-10" db="EMBL/GenBank/DDBJ databases">
        <title>Updated reference genomes for cyclostephanoid diatoms.</title>
        <authorList>
            <person name="Roberts W.R."/>
            <person name="Alverson A.J."/>
        </authorList>
    </citation>
    <scope>NUCLEOTIDE SEQUENCE [LARGE SCALE GENOMIC DNA]</scope>
    <source>
        <strain evidence="2 3">AJA276-08</strain>
    </source>
</reference>
<evidence type="ECO:0000313" key="2">
    <source>
        <dbReference type="EMBL" id="KAL3804980.1"/>
    </source>
</evidence>
<name>A0ABD3QXG0_9STRA</name>
<dbReference type="AlphaFoldDB" id="A0ABD3QXG0"/>
<accession>A0ABD3QXG0</accession>
<feature type="compositionally biased region" description="Basic and acidic residues" evidence="1">
    <location>
        <begin position="422"/>
        <end position="434"/>
    </location>
</feature>
<feature type="compositionally biased region" description="Basic and acidic residues" evidence="1">
    <location>
        <begin position="126"/>
        <end position="140"/>
    </location>
</feature>
<dbReference type="EMBL" id="JALLAZ020000052">
    <property type="protein sequence ID" value="KAL3804980.1"/>
    <property type="molecule type" value="Genomic_DNA"/>
</dbReference>